<name>A0A657IXR4_9MICC</name>
<organism evidence="3 4">
    <name type="scientific">Rothia kristinae</name>
    <dbReference type="NCBI Taxonomy" id="37923"/>
    <lineage>
        <taxon>Bacteria</taxon>
        <taxon>Bacillati</taxon>
        <taxon>Actinomycetota</taxon>
        <taxon>Actinomycetes</taxon>
        <taxon>Micrococcales</taxon>
        <taxon>Micrococcaceae</taxon>
        <taxon>Rothia</taxon>
    </lineage>
</organism>
<keyword evidence="1" id="KW-0812">Transmembrane</keyword>
<gene>
    <name evidence="3" type="ORF">A5N15_00895</name>
</gene>
<sequence length="156" mass="16608">MRRAAIWVLIPVVLVVGVLLLWPDGSQIRRILAGYLAVADPHARAARAISPEDVEQTLNALVFVPVFCGAQLLLPRIRPALWCLAAVALACSVELTQLLFLPGRKFDPVDACFNSLGGILGVGAGLAFWSLLAHREARRSRGRGSGAETDDGDSAG</sequence>
<feature type="transmembrane region" description="Helical" evidence="1">
    <location>
        <begin position="81"/>
        <end position="101"/>
    </location>
</feature>
<dbReference type="AlphaFoldDB" id="A0A657IXR4"/>
<dbReference type="Proteomes" id="UP000092021">
    <property type="component" value="Unassembled WGS sequence"/>
</dbReference>
<feature type="domain" description="VanZ-like" evidence="2">
    <location>
        <begin position="54"/>
        <end position="124"/>
    </location>
</feature>
<proteinExistence type="predicted"/>
<evidence type="ECO:0000313" key="3">
    <source>
        <dbReference type="EMBL" id="OAX67764.1"/>
    </source>
</evidence>
<protein>
    <recommendedName>
        <fullName evidence="2">VanZ-like domain-containing protein</fullName>
    </recommendedName>
</protein>
<reference evidence="3 4" key="1">
    <citation type="submission" date="2016-04" db="EMBL/GenBank/DDBJ databases">
        <title>Identification of putative biosynthetic pathways for the production of bioactive secondary metabolites by the marine actinomycete Kocuria kristinae RUTW2-3.</title>
        <authorList>
            <person name="Waterworth S.C."/>
            <person name="Walmsley T.A."/>
            <person name="Matongo T."/>
            <person name="Davies-Coleman M.T."/>
            <person name="Dorrington R.A."/>
        </authorList>
    </citation>
    <scope>NUCLEOTIDE SEQUENCE [LARGE SCALE GENOMIC DNA]</scope>
    <source>
        <strain evidence="3 4">RUTW4-5</strain>
    </source>
</reference>
<feature type="transmembrane region" description="Helical" evidence="1">
    <location>
        <begin position="113"/>
        <end position="133"/>
    </location>
</feature>
<keyword evidence="1" id="KW-0472">Membrane</keyword>
<keyword evidence="1" id="KW-1133">Transmembrane helix</keyword>
<comment type="caution">
    <text evidence="3">The sequence shown here is derived from an EMBL/GenBank/DDBJ whole genome shotgun (WGS) entry which is preliminary data.</text>
</comment>
<evidence type="ECO:0000256" key="1">
    <source>
        <dbReference type="SAM" id="Phobius"/>
    </source>
</evidence>
<dbReference type="Pfam" id="PF04892">
    <property type="entry name" value="VanZ"/>
    <property type="match status" value="1"/>
</dbReference>
<accession>A0A657IXR4</accession>
<dbReference type="EMBL" id="LWGZ01000067">
    <property type="protein sequence ID" value="OAX67764.1"/>
    <property type="molecule type" value="Genomic_DNA"/>
</dbReference>
<evidence type="ECO:0000313" key="4">
    <source>
        <dbReference type="Proteomes" id="UP000092021"/>
    </source>
</evidence>
<evidence type="ECO:0000259" key="2">
    <source>
        <dbReference type="Pfam" id="PF04892"/>
    </source>
</evidence>
<dbReference type="InterPro" id="IPR006976">
    <property type="entry name" value="VanZ-like"/>
</dbReference>